<dbReference type="EMBL" id="JAAXOQ010000005">
    <property type="protein sequence ID" value="NKY17800.1"/>
    <property type="molecule type" value="Genomic_DNA"/>
</dbReference>
<dbReference type="Proteomes" id="UP000582646">
    <property type="component" value="Unassembled WGS sequence"/>
</dbReference>
<name>A0A846X1I1_9ACTN</name>
<organism evidence="1 2">
    <name type="scientific">Tsukamurella spumae</name>
    <dbReference type="NCBI Taxonomy" id="44753"/>
    <lineage>
        <taxon>Bacteria</taxon>
        <taxon>Bacillati</taxon>
        <taxon>Actinomycetota</taxon>
        <taxon>Actinomycetes</taxon>
        <taxon>Mycobacteriales</taxon>
        <taxon>Tsukamurellaceae</taxon>
        <taxon>Tsukamurella</taxon>
    </lineage>
</organism>
<protein>
    <submittedName>
        <fullName evidence="1">DUF2742 domain-containing protein</fullName>
    </submittedName>
</protein>
<dbReference type="InterPro" id="IPR024384">
    <property type="entry name" value="DUF2742"/>
</dbReference>
<reference evidence="1 2" key="1">
    <citation type="submission" date="2020-04" db="EMBL/GenBank/DDBJ databases">
        <title>MicrobeNet Type strains.</title>
        <authorList>
            <person name="Nicholson A.C."/>
        </authorList>
    </citation>
    <scope>NUCLEOTIDE SEQUENCE [LARGE SCALE GENOMIC DNA]</scope>
    <source>
        <strain evidence="1 2">DSM 44113</strain>
    </source>
</reference>
<sequence>MTADAAIAARTWAREAGIWLPAPPTDASREVSFSVGLEWAAPYLAAHQDLPTFGTPAWRDETEQRRKTAAAVVAALDWAMRIEARTTARIAASHSVSEAANWPAIGRIPSHEVRCTMPDYIPRRAA</sequence>
<comment type="caution">
    <text evidence="1">The sequence shown here is derived from an EMBL/GenBank/DDBJ whole genome shotgun (WGS) entry which is preliminary data.</text>
</comment>
<evidence type="ECO:0000313" key="2">
    <source>
        <dbReference type="Proteomes" id="UP000582646"/>
    </source>
</evidence>
<dbReference type="AlphaFoldDB" id="A0A846X1I1"/>
<dbReference type="RefSeq" id="WP_168544872.1">
    <property type="nucleotide sequence ID" value="NZ_BAAAKS010000033.1"/>
</dbReference>
<accession>A0A846X1I1</accession>
<gene>
    <name evidence="1" type="ORF">HF999_05365</name>
</gene>
<evidence type="ECO:0000313" key="1">
    <source>
        <dbReference type="EMBL" id="NKY17800.1"/>
    </source>
</evidence>
<dbReference type="Pfam" id="PF10888">
    <property type="entry name" value="DUF2742"/>
    <property type="match status" value="1"/>
</dbReference>
<proteinExistence type="predicted"/>
<keyword evidence="2" id="KW-1185">Reference proteome</keyword>